<evidence type="ECO:0000313" key="3">
    <source>
        <dbReference type="Proteomes" id="UP000184216"/>
    </source>
</evidence>
<protein>
    <submittedName>
        <fullName evidence="2">Uncharacterized protein</fullName>
    </submittedName>
</protein>
<gene>
    <name evidence="2" type="ORF">SAMN05444387_3108</name>
</gene>
<dbReference type="Proteomes" id="UP000184216">
    <property type="component" value="Unassembled WGS sequence"/>
</dbReference>
<keyword evidence="1" id="KW-0472">Membrane</keyword>
<proteinExistence type="predicted"/>
<name>A0ABY1J5J8_9FLAO</name>
<dbReference type="EMBL" id="FRBX01000004">
    <property type="protein sequence ID" value="SHM75593.1"/>
    <property type="molecule type" value="Genomic_DNA"/>
</dbReference>
<evidence type="ECO:0000313" key="2">
    <source>
        <dbReference type="EMBL" id="SHM75593.1"/>
    </source>
</evidence>
<organism evidence="2 3">
    <name type="scientific">Flavobacterium pectinovorum</name>
    <dbReference type="NCBI Taxonomy" id="29533"/>
    <lineage>
        <taxon>Bacteria</taxon>
        <taxon>Pseudomonadati</taxon>
        <taxon>Bacteroidota</taxon>
        <taxon>Flavobacteriia</taxon>
        <taxon>Flavobacteriales</taxon>
        <taxon>Flavobacteriaceae</taxon>
        <taxon>Flavobacterium</taxon>
    </lineage>
</organism>
<comment type="caution">
    <text evidence="2">The sequence shown here is derived from an EMBL/GenBank/DDBJ whole genome shotgun (WGS) entry which is preliminary data.</text>
</comment>
<keyword evidence="1" id="KW-1133">Transmembrane helix</keyword>
<accession>A0ABY1J5J8</accession>
<reference evidence="2 3" key="1">
    <citation type="submission" date="2016-11" db="EMBL/GenBank/DDBJ databases">
        <authorList>
            <person name="Varghese N."/>
            <person name="Submissions S."/>
        </authorList>
    </citation>
    <scope>NUCLEOTIDE SEQUENCE [LARGE SCALE GENOMIC DNA]</scope>
    <source>
        <strain evidence="2 3">DSM 6368</strain>
    </source>
</reference>
<feature type="transmembrane region" description="Helical" evidence="1">
    <location>
        <begin position="80"/>
        <end position="105"/>
    </location>
</feature>
<keyword evidence="3" id="KW-1185">Reference proteome</keyword>
<feature type="transmembrane region" description="Helical" evidence="1">
    <location>
        <begin position="39"/>
        <end position="60"/>
    </location>
</feature>
<keyword evidence="1" id="KW-0812">Transmembrane</keyword>
<evidence type="ECO:0000256" key="1">
    <source>
        <dbReference type="SAM" id="Phobius"/>
    </source>
</evidence>
<dbReference type="RefSeq" id="WP_124020476.1">
    <property type="nucleotide sequence ID" value="NZ_FRBX01000004.1"/>
</dbReference>
<sequence length="115" mass="12990">MYFYADIQMGNVSVFEKSEFKIDNSVNEYVKVLPKKRNILAIVGFTGFGIMIFTALILMLQGPLIETLTSSTEIVALPGLVNYFALVFAAFWFVCLIVLLLYLYCKLVIKVVKGF</sequence>